<name>A0AAD0P717_MYCLR</name>
<dbReference type="GO" id="GO:0012505">
    <property type="term" value="C:endomembrane system"/>
    <property type="evidence" value="ECO:0007669"/>
    <property type="project" value="UniProtKB-SubCell"/>
</dbReference>
<feature type="transmembrane region" description="Helical" evidence="8">
    <location>
        <begin position="52"/>
        <end position="71"/>
    </location>
</feature>
<evidence type="ECO:0000256" key="2">
    <source>
        <dbReference type="ARBA" id="ARBA00010892"/>
    </source>
</evidence>
<comment type="subcellular location">
    <subcellularLocation>
        <location evidence="8">Cell membrane</location>
        <topology evidence="8">Multi-pass membrane protein</topology>
    </subcellularLocation>
    <subcellularLocation>
        <location evidence="1">Endomembrane system</location>
        <topology evidence="1">Multi-pass membrane protein</topology>
    </subcellularLocation>
</comment>
<comment type="caution">
    <text evidence="8">Lacks conserved residue(s) required for the propagation of feature annotation.</text>
</comment>
<dbReference type="Proteomes" id="UP000249682">
    <property type="component" value="Chromosome"/>
</dbReference>
<dbReference type="InterPro" id="IPR011541">
    <property type="entry name" value="Ni/Co_transpt_high_affinity"/>
</dbReference>
<accession>A0AAD0P717</accession>
<evidence type="ECO:0000256" key="6">
    <source>
        <dbReference type="ARBA" id="ARBA00022989"/>
    </source>
</evidence>
<dbReference type="Pfam" id="PF03824">
    <property type="entry name" value="NicO"/>
    <property type="match status" value="1"/>
</dbReference>
<dbReference type="PANTHER" id="PTHR31611:SF0">
    <property type="entry name" value="HIGH-AFFINITY NICKEL TRANSPORT PROTEIN NIC1"/>
    <property type="match status" value="1"/>
</dbReference>
<evidence type="ECO:0000256" key="7">
    <source>
        <dbReference type="ARBA" id="ARBA00023136"/>
    </source>
</evidence>
<keyword evidence="6 8" id="KW-1133">Transmembrane helix</keyword>
<dbReference type="GO" id="GO:0005886">
    <property type="term" value="C:plasma membrane"/>
    <property type="evidence" value="ECO:0007669"/>
    <property type="project" value="UniProtKB-SubCell"/>
</dbReference>
<dbReference type="InterPro" id="IPR004688">
    <property type="entry name" value="Ni/Co_transpt"/>
</dbReference>
<keyword evidence="3 8" id="KW-0813">Transport</keyword>
<protein>
    <recommendedName>
        <fullName evidence="8">Nickel/cobalt efflux system</fullName>
    </recommendedName>
</protein>
<sequence>MAGATAANGLSWHAILHLRVPFTAGMCLLDNIGGLVYELCLRLGFCQSDTQIIYYNITITVLLAAVALRIINVELFSLFADPFG</sequence>
<evidence type="ECO:0000313" key="9">
    <source>
        <dbReference type="EMBL" id="AWV48097.1"/>
    </source>
</evidence>
<dbReference type="RefSeq" id="WP_081439348.1">
    <property type="nucleotide sequence ID" value="NZ_CP029543.1"/>
</dbReference>
<reference evidence="9 10" key="1">
    <citation type="submission" date="2018-05" db="EMBL/GenBank/DDBJ databases">
        <title>Evolution of small genomes with special reference to Mycobacterium leprae.</title>
        <authorList>
            <person name="Mohanty P.S."/>
            <person name="Bansal A.K."/>
            <person name="Gupta U.D."/>
            <person name="Naaz F."/>
            <person name="Dwivedi V.D."/>
            <person name="Singh H."/>
            <person name="Gupta G."/>
            <person name="Sharma S."/>
            <person name="Arora M."/>
        </authorList>
    </citation>
    <scope>NUCLEOTIDE SEQUENCE [LARGE SCALE GENOMIC DNA]</scope>
    <source>
        <strain evidence="9 10">MRHRU-235-G</strain>
    </source>
</reference>
<dbReference type="EMBL" id="CP029543">
    <property type="protein sequence ID" value="AWV48097.1"/>
    <property type="molecule type" value="Genomic_DNA"/>
</dbReference>
<evidence type="ECO:0000256" key="5">
    <source>
        <dbReference type="ARBA" id="ARBA00022692"/>
    </source>
</evidence>
<dbReference type="AlphaFoldDB" id="A0AAD0P717"/>
<keyword evidence="4" id="KW-0533">Nickel</keyword>
<gene>
    <name evidence="9" type="ORF">DIJ64_08615</name>
</gene>
<dbReference type="GO" id="GO:0015099">
    <property type="term" value="F:nickel cation transmembrane transporter activity"/>
    <property type="evidence" value="ECO:0007669"/>
    <property type="project" value="UniProtKB-UniRule"/>
</dbReference>
<evidence type="ECO:0000256" key="8">
    <source>
        <dbReference type="RuleBase" id="RU362101"/>
    </source>
</evidence>
<evidence type="ECO:0000313" key="10">
    <source>
        <dbReference type="Proteomes" id="UP000249682"/>
    </source>
</evidence>
<comment type="similarity">
    <text evidence="2 8">Belongs to the NiCoT transporter (TC 2.A.52) family.</text>
</comment>
<feature type="transmembrane region" description="Helical" evidence="8">
    <location>
        <begin position="20"/>
        <end position="40"/>
    </location>
</feature>
<keyword evidence="7 8" id="KW-0472">Membrane</keyword>
<evidence type="ECO:0000256" key="1">
    <source>
        <dbReference type="ARBA" id="ARBA00004127"/>
    </source>
</evidence>
<evidence type="ECO:0000256" key="4">
    <source>
        <dbReference type="ARBA" id="ARBA00022596"/>
    </source>
</evidence>
<keyword evidence="5 8" id="KW-0812">Transmembrane</keyword>
<dbReference type="PANTHER" id="PTHR31611">
    <property type="entry name" value="HIGH-AFFINITY NICKEL TRANSPORT PROTEIN NIC1"/>
    <property type="match status" value="1"/>
</dbReference>
<evidence type="ECO:0000256" key="3">
    <source>
        <dbReference type="ARBA" id="ARBA00022448"/>
    </source>
</evidence>
<organism evidence="9 10">
    <name type="scientific">Mycobacterium leprae</name>
    <dbReference type="NCBI Taxonomy" id="1769"/>
    <lineage>
        <taxon>Bacteria</taxon>
        <taxon>Bacillati</taxon>
        <taxon>Actinomycetota</taxon>
        <taxon>Actinomycetes</taxon>
        <taxon>Mycobacteriales</taxon>
        <taxon>Mycobacteriaceae</taxon>
        <taxon>Mycobacterium</taxon>
    </lineage>
</organism>
<proteinExistence type="inferred from homology"/>